<dbReference type="GO" id="GO:0006313">
    <property type="term" value="P:DNA transposition"/>
    <property type="evidence" value="ECO:0007669"/>
    <property type="project" value="InterPro"/>
</dbReference>
<dbReference type="OrthoDB" id="9767746at2"/>
<evidence type="ECO:0000313" key="3">
    <source>
        <dbReference type="EMBL" id="AQS55628.1"/>
    </source>
</evidence>
<dbReference type="EMBL" id="CP019699">
    <property type="protein sequence ID" value="AQS55628.1"/>
    <property type="molecule type" value="Genomic_DNA"/>
</dbReference>
<name>A0A1U9K5J7_9BACL</name>
<dbReference type="PANTHER" id="PTHR34614:SF2">
    <property type="entry name" value="TRANSPOSASE IS4-LIKE DOMAIN-CONTAINING PROTEIN"/>
    <property type="match status" value="1"/>
</dbReference>
<evidence type="ECO:0000259" key="1">
    <source>
        <dbReference type="Pfam" id="PF01609"/>
    </source>
</evidence>
<dbReference type="AlphaFoldDB" id="A0A1U9K5J7"/>
<dbReference type="InterPro" id="IPR002559">
    <property type="entry name" value="Transposase_11"/>
</dbReference>
<dbReference type="KEGG" id="ntr:B0W44_07375"/>
<dbReference type="STRING" id="1471761.B0W44_05410"/>
<dbReference type="PANTHER" id="PTHR34614">
    <property type="match status" value="1"/>
</dbReference>
<dbReference type="GO" id="GO:0003677">
    <property type="term" value="F:DNA binding"/>
    <property type="evidence" value="ECO:0007669"/>
    <property type="project" value="InterPro"/>
</dbReference>
<dbReference type="NCBIfam" id="NF033559">
    <property type="entry name" value="transpos_IS1634"/>
    <property type="match status" value="1"/>
</dbReference>
<dbReference type="KEGG" id="ntr:B0W44_05410"/>
<evidence type="ECO:0000313" key="4">
    <source>
        <dbReference type="EMBL" id="AQS57271.1"/>
    </source>
</evidence>
<dbReference type="Proteomes" id="UP000188603">
    <property type="component" value="Chromosome"/>
</dbReference>
<reference evidence="2 5" key="1">
    <citation type="journal article" date="2015" name="Int. J. Syst. Evol. Microbiol.">
        <title>Novibacillus thermophilus gen. nov., sp. nov., a Gram-staining-negative and moderately thermophilic member of the family Thermoactinomycetaceae.</title>
        <authorList>
            <person name="Yang G."/>
            <person name="Chen J."/>
            <person name="Zhou S."/>
        </authorList>
    </citation>
    <scope>NUCLEOTIDE SEQUENCE [LARGE SCALE GENOMIC DNA]</scope>
    <source>
        <strain evidence="2 5">SG-1</strain>
    </source>
</reference>
<keyword evidence="5" id="KW-1185">Reference proteome</keyword>
<dbReference type="InterPro" id="IPR047654">
    <property type="entry name" value="IS1634_transpos"/>
</dbReference>
<proteinExistence type="predicted"/>
<feature type="domain" description="Transposase IS4-like" evidence="1">
    <location>
        <begin position="222"/>
        <end position="488"/>
    </location>
</feature>
<sequence length="554" mass="64512">MYIRRVTRKNKDGSRVSYIQLAHNVWDPKAKYAKAKVIYSFGREDDLDMDVLERLAQSINRFLSPEEALKSKQKIRDTAEFLFRSVKQLGGIWLFDQLWKKLGMDTILEEIFKERKHEINLERAIFAMVANRALAPSSKLGMEEWISEDVYLPGLPSVHCHQLYRAMDELLDAQSLLEDRVFDNVSNLFNLEVDLLYFDTTSSYFEVAPNETPEDDDFRLQGYSKDKRPDLVQTVIGLAVTREGIPIKVWSWPGNTMDMNVIEEVKKDLMGWRLGRIIHVMDRGFSSEENLRILQRGAGHYIIGERMRAGKKDVEAALNKRGRFHAIRENLLVKESIVGDGEARKRYVIAYNPEEAERDRRQRKEIICAVEEQLENLKQLPNEAHHKRACALRVHKVYGKYIRQLKDGTLKLNKQAIRDEEKYDGKYLIRTSDDTLSLEDIALGYKQLLQVESAFRTLKSTLNIRPMYHRLERRIRAHIIINWLALLLVRLIENETGSSWDSVRREVQRLQVGHFTTKDGDLYRTTTPTAKQKEIFNKVGVNLPPEILEIKPKS</sequence>
<dbReference type="Pfam" id="PF01609">
    <property type="entry name" value="DDE_Tnp_1"/>
    <property type="match status" value="1"/>
</dbReference>
<dbReference type="GO" id="GO:0004803">
    <property type="term" value="F:transposase activity"/>
    <property type="evidence" value="ECO:0007669"/>
    <property type="project" value="InterPro"/>
</dbReference>
<dbReference type="KEGG" id="ntr:B0W44_17520"/>
<protein>
    <submittedName>
        <fullName evidence="2">Transposase</fullName>
    </submittedName>
</protein>
<dbReference type="RefSeq" id="WP_077719125.1">
    <property type="nucleotide sequence ID" value="NZ_CP019699.1"/>
</dbReference>
<organism evidence="2 5">
    <name type="scientific">Novibacillus thermophilus</name>
    <dbReference type="NCBI Taxonomy" id="1471761"/>
    <lineage>
        <taxon>Bacteria</taxon>
        <taxon>Bacillati</taxon>
        <taxon>Bacillota</taxon>
        <taxon>Bacilli</taxon>
        <taxon>Bacillales</taxon>
        <taxon>Thermoactinomycetaceae</taxon>
        <taxon>Novibacillus</taxon>
    </lineage>
</organism>
<dbReference type="InterPro" id="IPR012337">
    <property type="entry name" value="RNaseH-like_sf"/>
</dbReference>
<evidence type="ECO:0000313" key="2">
    <source>
        <dbReference type="EMBL" id="AQS55304.1"/>
    </source>
</evidence>
<accession>A0A1U9K5J7</accession>
<dbReference type="EMBL" id="CP019699">
    <property type="protein sequence ID" value="AQS57271.1"/>
    <property type="molecule type" value="Genomic_DNA"/>
</dbReference>
<dbReference type="EMBL" id="CP019699">
    <property type="protein sequence ID" value="AQS55304.1"/>
    <property type="molecule type" value="Genomic_DNA"/>
</dbReference>
<gene>
    <name evidence="2" type="ORF">B0W44_05410</name>
    <name evidence="3" type="ORF">B0W44_07375</name>
    <name evidence="4" type="ORF">B0W44_17520</name>
</gene>
<reference evidence="2" key="2">
    <citation type="submission" date="2017-02" db="EMBL/GenBank/DDBJ databases">
        <authorList>
            <person name="Peterson S.W."/>
        </authorList>
    </citation>
    <scope>NUCLEOTIDE SEQUENCE</scope>
    <source>
        <strain evidence="2">SG-1</strain>
    </source>
</reference>
<dbReference type="SUPFAM" id="SSF53098">
    <property type="entry name" value="Ribonuclease H-like"/>
    <property type="match status" value="1"/>
</dbReference>
<evidence type="ECO:0000313" key="5">
    <source>
        <dbReference type="Proteomes" id="UP000188603"/>
    </source>
</evidence>